<feature type="domain" description="TonB-dependent receptor plug" evidence="3">
    <location>
        <begin position="115"/>
        <end position="223"/>
    </location>
</feature>
<dbReference type="FunFam" id="2.170.130.10:FF:000003">
    <property type="entry name" value="SusC/RagA family TonB-linked outer membrane protein"/>
    <property type="match status" value="1"/>
</dbReference>
<dbReference type="AlphaFoldDB" id="A0A921I6S0"/>
<organism evidence="4 5">
    <name type="scientific">Bacteroides xylanisolvens</name>
    <dbReference type="NCBI Taxonomy" id="371601"/>
    <lineage>
        <taxon>Bacteria</taxon>
        <taxon>Pseudomonadati</taxon>
        <taxon>Bacteroidota</taxon>
        <taxon>Bacteroidia</taxon>
        <taxon>Bacteroidales</taxon>
        <taxon>Bacteroidaceae</taxon>
        <taxon>Bacteroides</taxon>
    </lineage>
</organism>
<dbReference type="NCBIfam" id="TIGR04057">
    <property type="entry name" value="SusC_RagA_signa"/>
    <property type="match status" value="1"/>
</dbReference>
<keyword evidence="1" id="KW-0998">Cell outer membrane</keyword>
<keyword evidence="1" id="KW-0472">Membrane</keyword>
<dbReference type="InterPro" id="IPR008969">
    <property type="entry name" value="CarboxyPept-like_regulatory"/>
</dbReference>
<name>A0A921I6S0_9BACE</name>
<evidence type="ECO:0000256" key="1">
    <source>
        <dbReference type="PROSITE-ProRule" id="PRU01360"/>
    </source>
</evidence>
<sequence length="1069" mass="118766">MKRKLMLLLACLFVGIGLVTAQTQKVTGVVISEEDGQPVVGASVLVKGTTQGTITDVDGNFNLSNVPSSAKTLQISYIGMQTQEVAIKPKMKVVMKTDAEALDEVVVVAYGTAKKESLTGSISVVDSKKIEKRLTTSVTGALEGSAPGVQVNNTYGEPGKAPSIRIRGFGTLVSGASDPLIVVDGVPFDGNIAELNSNDIESMSILKDAASAALYGNRAANGVVLITTKSGRGSDRPTITLQINQGIYNRGIPEYERLGANQWMETSWMGLKNYAMTGSLGYNETDAADYATKNIIKGYARRNIYDAPDDALFDANGKLIANMLPGYDDLDWAKDIERNGYRQEYNLSASSSSEKLNVYSSIGYLNEKGYIIASGYERFSGRINTVYTPNKWLKAGVNLNGSITKRDYNDNATGDYFANPFYTVRYMAPVYPLFMHNADGSYALDEFGEKQYDVTSSYLSNRNIAYELRNNKEESRRNVLGGQAFATINLPYDFSVTVKGDMSNSTSNNKKYDNPKIGDGATNNGRLTNYAYQYTNYTMQQLINWNHTYKNIHNVDVMLGHENYSWQRKVTYGMNTGMAVDGNLTMGNFLTNSYFAGYDDEYKTESYLARARYNYDERYFIEASFRRDGSSRFHPDNRWGNFYSLGASWNMKREAFMQNIDWVNHLKLRASYGEVGNDAGVSYYGYMALYTIDKNANEAALLKKSLSAPDIKWETTQTFDFALEGRLFDRLNFEIGYFDKRSKDLLFEVRLPLSAGSYPWVDTDNGAPMNLTQYRNIGTVSNRGFEISLDVGAVNKGDWKWNIGMDATFLKNKVIKLPDGKDILHGRQNYSEGHSIYEFYTYHFVGVDQMTGQSLYTLDPDKKDAAAENDALTTINGTDYTTITSYGKRDWAGSALPTVYGSVRSTLTWKDLSMNVLLTYGLGGKVYDGSYQGLMGSSVMSSGSALHKDVLKSWNGVPEGMTATSADRIDPNGIPAYDFNRASDNNAVSDRWLANASYLVFKNLNLSYNLPKKWLNHWGIGGLTLTAGVENLFTVTARKGLNPQFSFNGEYDDTYVTARVYNLGLTVKF</sequence>
<evidence type="ECO:0000259" key="3">
    <source>
        <dbReference type="Pfam" id="PF07715"/>
    </source>
</evidence>
<dbReference type="FunFam" id="2.60.40.1120:FF:000003">
    <property type="entry name" value="Outer membrane protein Omp121"/>
    <property type="match status" value="1"/>
</dbReference>
<dbReference type="InterPro" id="IPR023997">
    <property type="entry name" value="TonB-dep_OMP_SusC/RagA_CS"/>
</dbReference>
<dbReference type="GO" id="GO:0009279">
    <property type="term" value="C:cell outer membrane"/>
    <property type="evidence" value="ECO:0007669"/>
    <property type="project" value="UniProtKB-SubCell"/>
</dbReference>
<proteinExistence type="inferred from homology"/>
<evidence type="ECO:0000313" key="4">
    <source>
        <dbReference type="EMBL" id="HJG12372.1"/>
    </source>
</evidence>
<comment type="similarity">
    <text evidence="1">Belongs to the TonB-dependent receptor family.</text>
</comment>
<dbReference type="InterPro" id="IPR039426">
    <property type="entry name" value="TonB-dep_rcpt-like"/>
</dbReference>
<keyword evidence="1" id="KW-0813">Transport</keyword>
<accession>A0A921I6S0</accession>
<dbReference type="InterPro" id="IPR023996">
    <property type="entry name" value="TonB-dep_OMP_SusC/RagA"/>
</dbReference>
<dbReference type="InterPro" id="IPR012910">
    <property type="entry name" value="Plug_dom"/>
</dbReference>
<keyword evidence="1" id="KW-0812">Transmembrane</keyword>
<dbReference type="Gene3D" id="2.60.40.1120">
    <property type="entry name" value="Carboxypeptidase-like, regulatory domain"/>
    <property type="match status" value="1"/>
</dbReference>
<feature type="chain" id="PRO_5038032652" evidence="2">
    <location>
        <begin position="22"/>
        <end position="1069"/>
    </location>
</feature>
<dbReference type="EMBL" id="DYVL01000128">
    <property type="protein sequence ID" value="HJG12372.1"/>
    <property type="molecule type" value="Genomic_DNA"/>
</dbReference>
<keyword evidence="4" id="KW-0675">Receptor</keyword>
<gene>
    <name evidence="4" type="ORF">K8V07_10630</name>
</gene>
<keyword evidence="2" id="KW-0732">Signal</keyword>
<dbReference type="Pfam" id="PF07715">
    <property type="entry name" value="Plug"/>
    <property type="match status" value="1"/>
</dbReference>
<dbReference type="InterPro" id="IPR037066">
    <property type="entry name" value="Plug_dom_sf"/>
</dbReference>
<comment type="caution">
    <text evidence="4">The sequence shown here is derived from an EMBL/GenBank/DDBJ whole genome shotgun (WGS) entry which is preliminary data.</text>
</comment>
<reference evidence="4" key="1">
    <citation type="journal article" date="2021" name="PeerJ">
        <title>Extensive microbial diversity within the chicken gut microbiome revealed by metagenomics and culture.</title>
        <authorList>
            <person name="Gilroy R."/>
            <person name="Ravi A."/>
            <person name="Getino M."/>
            <person name="Pursley I."/>
            <person name="Horton D.L."/>
            <person name="Alikhan N.F."/>
            <person name="Baker D."/>
            <person name="Gharbi K."/>
            <person name="Hall N."/>
            <person name="Watson M."/>
            <person name="Adriaenssens E.M."/>
            <person name="Foster-Nyarko E."/>
            <person name="Jarju S."/>
            <person name="Secka A."/>
            <person name="Antonio M."/>
            <person name="Oren A."/>
            <person name="Chaudhuri R.R."/>
            <person name="La Ragione R."/>
            <person name="Hildebrand F."/>
            <person name="Pallen M.J."/>
        </authorList>
    </citation>
    <scope>NUCLEOTIDE SEQUENCE</scope>
    <source>
        <strain evidence="4">CHK154-13316</strain>
    </source>
</reference>
<keyword evidence="1" id="KW-1134">Transmembrane beta strand</keyword>
<evidence type="ECO:0000256" key="2">
    <source>
        <dbReference type="SAM" id="SignalP"/>
    </source>
</evidence>
<dbReference type="Gene3D" id="2.170.130.10">
    <property type="entry name" value="TonB-dependent receptor, plug domain"/>
    <property type="match status" value="1"/>
</dbReference>
<dbReference type="Pfam" id="PF13715">
    <property type="entry name" value="CarbopepD_reg_2"/>
    <property type="match status" value="1"/>
</dbReference>
<evidence type="ECO:0000313" key="5">
    <source>
        <dbReference type="Proteomes" id="UP000747074"/>
    </source>
</evidence>
<dbReference type="SUPFAM" id="SSF49464">
    <property type="entry name" value="Carboxypeptidase regulatory domain-like"/>
    <property type="match status" value="1"/>
</dbReference>
<comment type="subcellular location">
    <subcellularLocation>
        <location evidence="1">Cell outer membrane</location>
        <topology evidence="1">Multi-pass membrane protein</topology>
    </subcellularLocation>
</comment>
<dbReference type="NCBIfam" id="TIGR04056">
    <property type="entry name" value="OMP_RagA_SusC"/>
    <property type="match status" value="1"/>
</dbReference>
<dbReference type="Proteomes" id="UP000747074">
    <property type="component" value="Unassembled WGS sequence"/>
</dbReference>
<feature type="signal peptide" evidence="2">
    <location>
        <begin position="1"/>
        <end position="21"/>
    </location>
</feature>
<dbReference type="PROSITE" id="PS52016">
    <property type="entry name" value="TONB_DEPENDENT_REC_3"/>
    <property type="match status" value="1"/>
</dbReference>
<dbReference type="SUPFAM" id="SSF56935">
    <property type="entry name" value="Porins"/>
    <property type="match status" value="1"/>
</dbReference>
<reference evidence="4" key="2">
    <citation type="submission" date="2021-09" db="EMBL/GenBank/DDBJ databases">
        <authorList>
            <person name="Gilroy R."/>
        </authorList>
    </citation>
    <scope>NUCLEOTIDE SEQUENCE</scope>
    <source>
        <strain evidence="4">CHK154-13316</strain>
    </source>
</reference>
<protein>
    <submittedName>
        <fullName evidence="4">TonB-dependent receptor</fullName>
    </submittedName>
</protein>